<dbReference type="GO" id="GO:0015297">
    <property type="term" value="F:antiporter activity"/>
    <property type="evidence" value="ECO:0007669"/>
    <property type="project" value="UniProtKB-KW"/>
</dbReference>
<dbReference type="GO" id="GO:0005886">
    <property type="term" value="C:plasma membrane"/>
    <property type="evidence" value="ECO:0007669"/>
    <property type="project" value="UniProtKB-SubCell"/>
</dbReference>
<comment type="function">
    <text evidence="1">Multidrug efflux pump.</text>
</comment>
<feature type="transmembrane region" description="Helical" evidence="13">
    <location>
        <begin position="355"/>
        <end position="375"/>
    </location>
</feature>
<evidence type="ECO:0000256" key="1">
    <source>
        <dbReference type="ARBA" id="ARBA00003408"/>
    </source>
</evidence>
<dbReference type="PIRSF" id="PIRSF006603">
    <property type="entry name" value="DinF"/>
    <property type="match status" value="1"/>
</dbReference>
<keyword evidence="9 13" id="KW-1133">Transmembrane helix</keyword>
<dbReference type="PANTHER" id="PTHR43298:SF2">
    <property type="entry name" value="FMN_FAD EXPORTER YEEO-RELATED"/>
    <property type="match status" value="1"/>
</dbReference>
<feature type="transmembrane region" description="Helical" evidence="13">
    <location>
        <begin position="165"/>
        <end position="185"/>
    </location>
</feature>
<evidence type="ECO:0000256" key="3">
    <source>
        <dbReference type="ARBA" id="ARBA00010199"/>
    </source>
</evidence>
<evidence type="ECO:0000256" key="6">
    <source>
        <dbReference type="ARBA" id="ARBA00022449"/>
    </source>
</evidence>
<feature type="transmembrane region" description="Helical" evidence="13">
    <location>
        <begin position="255"/>
        <end position="275"/>
    </location>
</feature>
<feature type="transmembrane region" description="Helical" evidence="13">
    <location>
        <begin position="191"/>
        <end position="212"/>
    </location>
</feature>
<reference evidence="14" key="1">
    <citation type="submission" date="2020-08" db="EMBL/GenBank/DDBJ databases">
        <title>Genome public.</title>
        <authorList>
            <person name="Liu C."/>
            <person name="Sun Q."/>
        </authorList>
    </citation>
    <scope>NUCLEOTIDE SEQUENCE</scope>
    <source>
        <strain evidence="14">NSJ-64</strain>
    </source>
</reference>
<proteinExistence type="inferred from homology"/>
<dbReference type="EMBL" id="JACRTD010000003">
    <property type="protein sequence ID" value="MBC8585071.1"/>
    <property type="molecule type" value="Genomic_DNA"/>
</dbReference>
<evidence type="ECO:0000256" key="13">
    <source>
        <dbReference type="SAM" id="Phobius"/>
    </source>
</evidence>
<feature type="transmembrane region" description="Helical" evidence="13">
    <location>
        <begin position="133"/>
        <end position="153"/>
    </location>
</feature>
<keyword evidence="11 13" id="KW-0472">Membrane</keyword>
<keyword evidence="6" id="KW-0050">Antiport</keyword>
<feature type="transmembrane region" description="Helical" evidence="13">
    <location>
        <begin position="12"/>
        <end position="31"/>
    </location>
</feature>
<dbReference type="Proteomes" id="UP000623678">
    <property type="component" value="Unassembled WGS sequence"/>
</dbReference>
<evidence type="ECO:0000256" key="8">
    <source>
        <dbReference type="ARBA" id="ARBA00022692"/>
    </source>
</evidence>
<dbReference type="InterPro" id="IPR048279">
    <property type="entry name" value="MdtK-like"/>
</dbReference>
<comment type="subcellular location">
    <subcellularLocation>
        <location evidence="2">Cell membrane</location>
        <topology evidence="2">Multi-pass membrane protein</topology>
    </subcellularLocation>
</comment>
<evidence type="ECO:0000256" key="10">
    <source>
        <dbReference type="ARBA" id="ARBA00023065"/>
    </source>
</evidence>
<comment type="similarity">
    <text evidence="3">Belongs to the multi antimicrobial extrusion (MATE) (TC 2.A.66.1) family.</text>
</comment>
<accession>A0A926EM13</accession>
<dbReference type="NCBIfam" id="TIGR00797">
    <property type="entry name" value="matE"/>
    <property type="match status" value="1"/>
</dbReference>
<comment type="caution">
    <text evidence="14">The sequence shown here is derived from an EMBL/GenBank/DDBJ whole genome shotgun (WGS) entry which is preliminary data.</text>
</comment>
<feature type="transmembrane region" description="Helical" evidence="13">
    <location>
        <begin position="387"/>
        <end position="405"/>
    </location>
</feature>
<feature type="transmembrane region" description="Helical" evidence="13">
    <location>
        <begin position="316"/>
        <end position="343"/>
    </location>
</feature>
<evidence type="ECO:0000313" key="15">
    <source>
        <dbReference type="Proteomes" id="UP000623678"/>
    </source>
</evidence>
<evidence type="ECO:0000256" key="9">
    <source>
        <dbReference type="ARBA" id="ARBA00022989"/>
    </source>
</evidence>
<feature type="transmembrane region" description="Helical" evidence="13">
    <location>
        <begin position="51"/>
        <end position="76"/>
    </location>
</feature>
<dbReference type="GO" id="GO:0042910">
    <property type="term" value="F:xenobiotic transmembrane transporter activity"/>
    <property type="evidence" value="ECO:0007669"/>
    <property type="project" value="InterPro"/>
</dbReference>
<feature type="transmembrane region" description="Helical" evidence="13">
    <location>
        <begin position="96"/>
        <end position="121"/>
    </location>
</feature>
<keyword evidence="5" id="KW-0813">Transport</keyword>
<dbReference type="InterPro" id="IPR050222">
    <property type="entry name" value="MATE_MdtK"/>
</dbReference>
<protein>
    <recommendedName>
        <fullName evidence="4">Probable multidrug resistance protein NorM</fullName>
    </recommendedName>
    <alternativeName>
        <fullName evidence="12">Multidrug-efflux transporter</fullName>
    </alternativeName>
</protein>
<sequence>MIKDLTEGSPSKVILAFAAPMIVGNLFQQLYNIADAIIVGRFLGKDALAAVGSSLSFITFITSVILGLCIGTSVVFAQFFGAKRIKELKNSMSTSFIFIGAVTLCLSVLCILLLDAIIRLMNVPSALIADTKIYLGIIFCGMIFTFLYNWACGLLRSLGNSKTPLYFLILATILNIVLDLFFIIVLKMGVAGAAIATISAQFVSAVLCMGYCFRKLKFLNFKLSEITFDKEIFLMTANYSLLTSMQQSIMNFGILMIQGLVNSFGAGVMTAFVAAAKIDSFSYMPVQDFGNAVSTYIAQNMGAGKKDRISKGLKCAVLWITLFCLVISFIVIAFSRPLLYIFINPSETEIIAVGVQYLYIVAFFYCLIGYLFLLYGLYRGIGNVKMSIALTVISLGTRVGLAYLLSPIPAIGLVGIWWAIPIGWLLADLTGLIYYRIKYKPSPA</sequence>
<organism evidence="14 15">
    <name type="scientific">Youxingia wuxianensis</name>
    <dbReference type="NCBI Taxonomy" id="2763678"/>
    <lineage>
        <taxon>Bacteria</taxon>
        <taxon>Bacillati</taxon>
        <taxon>Bacillota</taxon>
        <taxon>Clostridia</taxon>
        <taxon>Eubacteriales</taxon>
        <taxon>Oscillospiraceae</taxon>
        <taxon>Youxingia</taxon>
    </lineage>
</organism>
<evidence type="ECO:0000313" key="14">
    <source>
        <dbReference type="EMBL" id="MBC8585071.1"/>
    </source>
</evidence>
<evidence type="ECO:0000256" key="11">
    <source>
        <dbReference type="ARBA" id="ARBA00023136"/>
    </source>
</evidence>
<feature type="transmembrane region" description="Helical" evidence="13">
    <location>
        <begin position="411"/>
        <end position="435"/>
    </location>
</feature>
<evidence type="ECO:0000256" key="7">
    <source>
        <dbReference type="ARBA" id="ARBA00022475"/>
    </source>
</evidence>
<keyword evidence="7" id="KW-1003">Cell membrane</keyword>
<dbReference type="InterPro" id="IPR002528">
    <property type="entry name" value="MATE_fam"/>
</dbReference>
<feature type="transmembrane region" description="Helical" evidence="13">
    <location>
        <begin position="232"/>
        <end position="249"/>
    </location>
</feature>
<gene>
    <name evidence="14" type="ORF">H8705_05690</name>
</gene>
<dbReference type="RefSeq" id="WP_262394850.1">
    <property type="nucleotide sequence ID" value="NZ_JACRTD010000003.1"/>
</dbReference>
<dbReference type="Pfam" id="PF01554">
    <property type="entry name" value="MatE"/>
    <property type="match status" value="2"/>
</dbReference>
<evidence type="ECO:0000256" key="5">
    <source>
        <dbReference type="ARBA" id="ARBA00022448"/>
    </source>
</evidence>
<dbReference type="AlphaFoldDB" id="A0A926EM13"/>
<name>A0A926EM13_9FIRM</name>
<keyword evidence="8 13" id="KW-0812">Transmembrane</keyword>
<evidence type="ECO:0000256" key="12">
    <source>
        <dbReference type="ARBA" id="ARBA00031636"/>
    </source>
</evidence>
<keyword evidence="15" id="KW-1185">Reference proteome</keyword>
<evidence type="ECO:0000256" key="4">
    <source>
        <dbReference type="ARBA" id="ARBA00020268"/>
    </source>
</evidence>
<dbReference type="CDD" id="cd13138">
    <property type="entry name" value="MATE_yoeA_like"/>
    <property type="match status" value="1"/>
</dbReference>
<dbReference type="PANTHER" id="PTHR43298">
    <property type="entry name" value="MULTIDRUG RESISTANCE PROTEIN NORM-RELATED"/>
    <property type="match status" value="1"/>
</dbReference>
<keyword evidence="10" id="KW-0406">Ion transport</keyword>
<dbReference type="GO" id="GO:0006811">
    <property type="term" value="P:monoatomic ion transport"/>
    <property type="evidence" value="ECO:0007669"/>
    <property type="project" value="UniProtKB-KW"/>
</dbReference>
<evidence type="ECO:0000256" key="2">
    <source>
        <dbReference type="ARBA" id="ARBA00004651"/>
    </source>
</evidence>